<evidence type="ECO:0000256" key="1">
    <source>
        <dbReference type="ARBA" id="ARBA00008798"/>
    </source>
</evidence>
<evidence type="ECO:0000256" key="4">
    <source>
        <dbReference type="ARBA" id="ARBA00022695"/>
    </source>
</evidence>
<comment type="similarity">
    <text evidence="1">Belongs to the sigma-54 factor family.</text>
</comment>
<dbReference type="InterPro" id="IPR038709">
    <property type="entry name" value="RpoN_core-bd_sf"/>
</dbReference>
<gene>
    <name evidence="12" type="primary">rpoN</name>
    <name evidence="13" type="ORF">ENP62_00360</name>
    <name evidence="12" type="ORF">ENP94_06890</name>
    <name evidence="14" type="ORF">ENS16_02540</name>
</gene>
<dbReference type="EMBL" id="DSKA01000027">
    <property type="protein sequence ID" value="HEE17991.1"/>
    <property type="molecule type" value="Genomic_DNA"/>
</dbReference>
<dbReference type="PANTHER" id="PTHR32248">
    <property type="entry name" value="RNA POLYMERASE SIGMA-54 FACTOR"/>
    <property type="match status" value="1"/>
</dbReference>
<dbReference type="PROSITE" id="PS50044">
    <property type="entry name" value="SIGMA54_3"/>
    <property type="match status" value="1"/>
</dbReference>
<evidence type="ECO:0000256" key="2">
    <source>
        <dbReference type="ARBA" id="ARBA00022478"/>
    </source>
</evidence>
<accession>A0A7C1NCC7</accession>
<evidence type="ECO:0000256" key="8">
    <source>
        <dbReference type="ARBA" id="ARBA00023163"/>
    </source>
</evidence>
<dbReference type="NCBIfam" id="TIGR02395">
    <property type="entry name" value="rpoN_sigma"/>
    <property type="match status" value="1"/>
</dbReference>
<keyword evidence="6" id="KW-0731">Sigma factor</keyword>
<evidence type="ECO:0000259" key="11">
    <source>
        <dbReference type="Pfam" id="PF04963"/>
    </source>
</evidence>
<dbReference type="GO" id="GO:0016779">
    <property type="term" value="F:nucleotidyltransferase activity"/>
    <property type="evidence" value="ECO:0007669"/>
    <property type="project" value="UniProtKB-KW"/>
</dbReference>
<dbReference type="PANTHER" id="PTHR32248:SF4">
    <property type="entry name" value="RNA POLYMERASE SIGMA-54 FACTOR"/>
    <property type="match status" value="1"/>
</dbReference>
<feature type="region of interest" description="Disordered" evidence="9">
    <location>
        <begin position="52"/>
        <end position="82"/>
    </location>
</feature>
<dbReference type="PROSITE" id="PS00718">
    <property type="entry name" value="SIGMA54_2"/>
    <property type="match status" value="1"/>
</dbReference>
<feature type="domain" description="RNA polymerase sigma factor 54 DNA-binding" evidence="10">
    <location>
        <begin position="320"/>
        <end position="472"/>
    </location>
</feature>
<dbReference type="GO" id="GO:0016987">
    <property type="term" value="F:sigma factor activity"/>
    <property type="evidence" value="ECO:0007669"/>
    <property type="project" value="UniProtKB-KW"/>
</dbReference>
<keyword evidence="2" id="KW-0240">DNA-directed RNA polymerase</keyword>
<dbReference type="PIRSF" id="PIRSF000774">
    <property type="entry name" value="RpoN"/>
    <property type="match status" value="1"/>
</dbReference>
<dbReference type="AlphaFoldDB" id="A0A7C1NCC7"/>
<evidence type="ECO:0000256" key="9">
    <source>
        <dbReference type="SAM" id="MobiDB-lite"/>
    </source>
</evidence>
<sequence>MNFEQRPELRTEARLTPQLVLNLKLLVLPGLDLQQLIENELEQNPALEMTEDNDENAGFESAESEVQGGSGEPDVQTGVLGGDPAEEFDIADLLPQDSWEVAGSGAEENGKESVIAEIIPDARITYHDILLPKLLTEIEPQDTHIAEEIVEWLDEDGFISVPPEKISELTGIALEKLNRVLDMLQRIPPGGIGCPDMRSALLKQLNLRGYDEASLEYRLLSEHWELVMQQNYRKLAGILQIDISNVEKAVKNISSLEPRPGRQFTSVSPEYVMPDFSIEWQDGKFVAIEQDSYIPRIRVARRFIEIVQHPQSYPAETVAFARKKVSDALMFLRAIESRRRLLRRLMDWIIRRQSTFLQHGTQFLRPAKLKEAAADLGVHPATVSRAISGKYVETQFGIFKLRDFFETGTGGVARTGIKEKIQALIAAEDKSSPLSDEEICERLQVEGIKISRRTVAKYRAELGIPGSDERRRV</sequence>
<name>A0A7C1NCC7_UNCW3</name>
<dbReference type="Gene3D" id="1.10.10.60">
    <property type="entry name" value="Homeodomain-like"/>
    <property type="match status" value="1"/>
</dbReference>
<keyword evidence="5" id="KW-0805">Transcription regulation</keyword>
<dbReference type="GO" id="GO:0000428">
    <property type="term" value="C:DNA-directed RNA polymerase complex"/>
    <property type="evidence" value="ECO:0007669"/>
    <property type="project" value="UniProtKB-KW"/>
</dbReference>
<comment type="caution">
    <text evidence="12">The sequence shown here is derived from an EMBL/GenBank/DDBJ whole genome shotgun (WGS) entry which is preliminary data.</text>
</comment>
<dbReference type="EMBL" id="DSLG01000008">
    <property type="protein sequence ID" value="HEA87712.1"/>
    <property type="molecule type" value="Genomic_DNA"/>
</dbReference>
<evidence type="ECO:0000313" key="12">
    <source>
        <dbReference type="EMBL" id="HEA87712.1"/>
    </source>
</evidence>
<dbReference type="InterPro" id="IPR007634">
    <property type="entry name" value="RNA_pol_sigma_54_DNA-bd"/>
</dbReference>
<keyword evidence="3" id="KW-0808">Transferase</keyword>
<dbReference type="PRINTS" id="PR00045">
    <property type="entry name" value="SIGMA54FCT"/>
</dbReference>
<evidence type="ECO:0000313" key="14">
    <source>
        <dbReference type="EMBL" id="HFJ53551.1"/>
    </source>
</evidence>
<keyword evidence="4" id="KW-0548">Nucleotidyltransferase</keyword>
<protein>
    <submittedName>
        <fullName evidence="12">RNA polymerase sigma-54 factor</fullName>
    </submittedName>
</protein>
<dbReference type="Pfam" id="PF04552">
    <property type="entry name" value="Sigma54_DBD"/>
    <property type="match status" value="1"/>
</dbReference>
<dbReference type="InterPro" id="IPR000394">
    <property type="entry name" value="RNA_pol_sigma_54"/>
</dbReference>
<dbReference type="Gene3D" id="1.10.10.1330">
    <property type="entry name" value="RNA polymerase sigma-54 factor, core-binding domain"/>
    <property type="match status" value="1"/>
</dbReference>
<evidence type="ECO:0000259" key="10">
    <source>
        <dbReference type="Pfam" id="PF04552"/>
    </source>
</evidence>
<evidence type="ECO:0000256" key="6">
    <source>
        <dbReference type="ARBA" id="ARBA00023082"/>
    </source>
</evidence>
<dbReference type="GO" id="GO:0003677">
    <property type="term" value="F:DNA binding"/>
    <property type="evidence" value="ECO:0007669"/>
    <property type="project" value="UniProtKB-KW"/>
</dbReference>
<dbReference type="EMBL" id="DSTU01000004">
    <property type="protein sequence ID" value="HFJ53551.1"/>
    <property type="molecule type" value="Genomic_DNA"/>
</dbReference>
<evidence type="ECO:0000256" key="7">
    <source>
        <dbReference type="ARBA" id="ARBA00023125"/>
    </source>
</evidence>
<dbReference type="Pfam" id="PF04963">
    <property type="entry name" value="Sigma54_CBD"/>
    <property type="match status" value="1"/>
</dbReference>
<evidence type="ECO:0000256" key="3">
    <source>
        <dbReference type="ARBA" id="ARBA00022679"/>
    </source>
</evidence>
<proteinExistence type="inferred from homology"/>
<dbReference type="GO" id="GO:0006352">
    <property type="term" value="P:DNA-templated transcription initiation"/>
    <property type="evidence" value="ECO:0007669"/>
    <property type="project" value="InterPro"/>
</dbReference>
<evidence type="ECO:0000256" key="5">
    <source>
        <dbReference type="ARBA" id="ARBA00023015"/>
    </source>
</evidence>
<organism evidence="12">
    <name type="scientific">candidate division WOR-3 bacterium</name>
    <dbReference type="NCBI Taxonomy" id="2052148"/>
    <lineage>
        <taxon>Bacteria</taxon>
        <taxon>Bacteria division WOR-3</taxon>
    </lineage>
</organism>
<keyword evidence="7" id="KW-0238">DNA-binding</keyword>
<evidence type="ECO:0000313" key="13">
    <source>
        <dbReference type="EMBL" id="HEE17991.1"/>
    </source>
</evidence>
<dbReference type="GO" id="GO:0001216">
    <property type="term" value="F:DNA-binding transcription activator activity"/>
    <property type="evidence" value="ECO:0007669"/>
    <property type="project" value="InterPro"/>
</dbReference>
<dbReference type="Pfam" id="PF00309">
    <property type="entry name" value="Sigma54_AID"/>
    <property type="match status" value="1"/>
</dbReference>
<dbReference type="InterPro" id="IPR007046">
    <property type="entry name" value="RNA_pol_sigma_54_core-bd"/>
</dbReference>
<feature type="domain" description="RNA polymerase sigma factor 54 core-binding" evidence="11">
    <location>
        <begin position="123"/>
        <end position="302"/>
    </location>
</feature>
<reference evidence="12" key="1">
    <citation type="journal article" date="2020" name="mSystems">
        <title>Genome- and Community-Level Interaction Insights into Carbon Utilization and Element Cycling Functions of Hydrothermarchaeota in Hydrothermal Sediment.</title>
        <authorList>
            <person name="Zhou Z."/>
            <person name="Liu Y."/>
            <person name="Xu W."/>
            <person name="Pan J."/>
            <person name="Luo Z.H."/>
            <person name="Li M."/>
        </authorList>
    </citation>
    <scope>NUCLEOTIDE SEQUENCE [LARGE SCALE GENOMIC DNA]</scope>
    <source>
        <strain evidence="13">SpSt-236</strain>
        <strain evidence="12">SpSt-265</strain>
        <strain evidence="14">SpSt-465</strain>
    </source>
</reference>
<keyword evidence="8" id="KW-0804">Transcription</keyword>